<dbReference type="Gene3D" id="3.40.50.720">
    <property type="entry name" value="NAD(P)-binding Rossmann-like Domain"/>
    <property type="match status" value="2"/>
</dbReference>
<feature type="domain" description="D-isomer specific 2-hydroxyacid dehydrogenase NAD-binding" evidence="6">
    <location>
        <begin position="103"/>
        <end position="274"/>
    </location>
</feature>
<dbReference type="RefSeq" id="WP_094851315.1">
    <property type="nucleotide sequence ID" value="NZ_NEVM01000001.1"/>
</dbReference>
<evidence type="ECO:0000313" key="7">
    <source>
        <dbReference type="EMBL" id="OZI37208.1"/>
    </source>
</evidence>
<dbReference type="InterPro" id="IPR006139">
    <property type="entry name" value="D-isomer_2_OHA_DH_cat_dom"/>
</dbReference>
<dbReference type="InterPro" id="IPR036291">
    <property type="entry name" value="NAD(P)-bd_dom_sf"/>
</dbReference>
<proteinExistence type="inferred from homology"/>
<accession>A0A261SIE1</accession>
<dbReference type="AlphaFoldDB" id="A0A261SIE1"/>
<evidence type="ECO:0000256" key="2">
    <source>
        <dbReference type="ARBA" id="ARBA00023002"/>
    </source>
</evidence>
<dbReference type="GO" id="GO:0030267">
    <property type="term" value="F:glyoxylate reductase (NADPH) activity"/>
    <property type="evidence" value="ECO:0007669"/>
    <property type="project" value="TreeGrafter"/>
</dbReference>
<dbReference type="InterPro" id="IPR050223">
    <property type="entry name" value="D-isomer_2-hydroxyacid_DH"/>
</dbReference>
<evidence type="ECO:0000256" key="3">
    <source>
        <dbReference type="ARBA" id="ARBA00023027"/>
    </source>
</evidence>
<dbReference type="GO" id="GO:0005829">
    <property type="term" value="C:cytosol"/>
    <property type="evidence" value="ECO:0007669"/>
    <property type="project" value="TreeGrafter"/>
</dbReference>
<gene>
    <name evidence="7" type="ORF">CAL29_01915</name>
</gene>
<dbReference type="PROSITE" id="PS00065">
    <property type="entry name" value="D_2_HYDROXYACID_DH_1"/>
    <property type="match status" value="1"/>
</dbReference>
<reference evidence="8" key="1">
    <citation type="submission" date="2017-05" db="EMBL/GenBank/DDBJ databases">
        <title>Complete and WGS of Bordetella genogroups.</title>
        <authorList>
            <person name="Spilker T."/>
            <person name="Lipuma J."/>
        </authorList>
    </citation>
    <scope>NUCLEOTIDE SEQUENCE [LARGE SCALE GENOMIC DNA]</scope>
    <source>
        <strain evidence="8">AU16122</strain>
    </source>
</reference>
<dbReference type="PANTHER" id="PTHR10996">
    <property type="entry name" value="2-HYDROXYACID DEHYDROGENASE-RELATED"/>
    <property type="match status" value="1"/>
</dbReference>
<comment type="caution">
    <text evidence="7">The sequence shown here is derived from an EMBL/GenBank/DDBJ whole genome shotgun (WGS) entry which is preliminary data.</text>
</comment>
<keyword evidence="2 4" id="KW-0560">Oxidoreductase</keyword>
<dbReference type="Pfam" id="PF02826">
    <property type="entry name" value="2-Hacid_dh_C"/>
    <property type="match status" value="1"/>
</dbReference>
<protein>
    <recommendedName>
        <fullName evidence="9">Hydroxyacid dehydrogenase</fullName>
    </recommendedName>
</protein>
<evidence type="ECO:0000259" key="5">
    <source>
        <dbReference type="Pfam" id="PF00389"/>
    </source>
</evidence>
<sequence length="309" mass="32978">MKEPILFKTPLPHFQEALREHYEVADLDLDGLSADHRQRARVVVTTGFYGVSRREIEGLPNLGLISCIGTGYENVDLEAARERGILVSHGAGVNAACVADHTMALMLALLRNIPAFDASAKAGQWRGTLGPRPMPGGKTLGIVGLGQVGACIARRAAAFDMEVLYHTRTLKFGVDWKYVKSVTELAKRSDVLVMAAPGGQATHHMIDKAVLKALGPSGFLINVGRGGNVDTDALIQALRAGTIAGAALDVYEAEPEIPEALRTLDNVILTPHVAAYAPEVQVLSSTLLRQNIEAYLTSGSLVTPIPEMG</sequence>
<dbReference type="OrthoDB" id="9805416at2"/>
<dbReference type="PANTHER" id="PTHR10996:SF178">
    <property type="entry name" value="2-HYDROXYACID DEHYDROGENASE YGL185C-RELATED"/>
    <property type="match status" value="1"/>
</dbReference>
<organism evidence="7 8">
    <name type="scientific">Bordetella genomosp. 10</name>
    <dbReference type="NCBI Taxonomy" id="1416804"/>
    <lineage>
        <taxon>Bacteria</taxon>
        <taxon>Pseudomonadati</taxon>
        <taxon>Pseudomonadota</taxon>
        <taxon>Betaproteobacteria</taxon>
        <taxon>Burkholderiales</taxon>
        <taxon>Alcaligenaceae</taxon>
        <taxon>Bordetella</taxon>
    </lineage>
</organism>
<name>A0A261SIE1_9BORD</name>
<dbReference type="GO" id="GO:0016618">
    <property type="term" value="F:hydroxypyruvate reductase [NAD(P)H] activity"/>
    <property type="evidence" value="ECO:0007669"/>
    <property type="project" value="TreeGrafter"/>
</dbReference>
<evidence type="ECO:0000259" key="6">
    <source>
        <dbReference type="Pfam" id="PF02826"/>
    </source>
</evidence>
<comment type="similarity">
    <text evidence="4">Belongs to the D-isomer specific 2-hydroxyacid dehydrogenase family.</text>
</comment>
<dbReference type="SUPFAM" id="SSF52283">
    <property type="entry name" value="Formate/glycerate dehydrogenase catalytic domain-like"/>
    <property type="match status" value="1"/>
</dbReference>
<dbReference type="Proteomes" id="UP000216020">
    <property type="component" value="Unassembled WGS sequence"/>
</dbReference>
<evidence type="ECO:0008006" key="9">
    <source>
        <dbReference type="Google" id="ProtNLM"/>
    </source>
</evidence>
<dbReference type="FunFam" id="3.40.50.720:FF:000213">
    <property type="entry name" value="Putative 2-hydroxyacid dehydrogenase"/>
    <property type="match status" value="1"/>
</dbReference>
<keyword evidence="1" id="KW-0521">NADP</keyword>
<feature type="domain" description="D-isomer specific 2-hydroxyacid dehydrogenase catalytic" evidence="5">
    <location>
        <begin position="15"/>
        <end position="300"/>
    </location>
</feature>
<dbReference type="Pfam" id="PF00389">
    <property type="entry name" value="2-Hacid_dh"/>
    <property type="match status" value="1"/>
</dbReference>
<dbReference type="CDD" id="cd12156">
    <property type="entry name" value="HPPR"/>
    <property type="match status" value="1"/>
</dbReference>
<dbReference type="EMBL" id="NEVM01000001">
    <property type="protein sequence ID" value="OZI37208.1"/>
    <property type="molecule type" value="Genomic_DNA"/>
</dbReference>
<evidence type="ECO:0000313" key="8">
    <source>
        <dbReference type="Proteomes" id="UP000216020"/>
    </source>
</evidence>
<keyword evidence="8" id="KW-1185">Reference proteome</keyword>
<dbReference type="InterPro" id="IPR006140">
    <property type="entry name" value="D-isomer_DH_NAD-bd"/>
</dbReference>
<dbReference type="InterPro" id="IPR029752">
    <property type="entry name" value="D-isomer_DH_CS1"/>
</dbReference>
<keyword evidence="3" id="KW-0520">NAD</keyword>
<evidence type="ECO:0000256" key="1">
    <source>
        <dbReference type="ARBA" id="ARBA00022857"/>
    </source>
</evidence>
<dbReference type="SUPFAM" id="SSF51735">
    <property type="entry name" value="NAD(P)-binding Rossmann-fold domains"/>
    <property type="match status" value="1"/>
</dbReference>
<evidence type="ECO:0000256" key="4">
    <source>
        <dbReference type="RuleBase" id="RU003719"/>
    </source>
</evidence>
<dbReference type="GO" id="GO:0051287">
    <property type="term" value="F:NAD binding"/>
    <property type="evidence" value="ECO:0007669"/>
    <property type="project" value="InterPro"/>
</dbReference>